<dbReference type="Proteomes" id="UP000250043">
    <property type="component" value="Unassembled WGS sequence"/>
</dbReference>
<evidence type="ECO:0000256" key="7">
    <source>
        <dbReference type="ARBA" id="ARBA00023288"/>
    </source>
</evidence>
<dbReference type="GO" id="GO:0019706">
    <property type="term" value="F:protein-cysteine S-palmitoyltransferase activity"/>
    <property type="evidence" value="ECO:0007669"/>
    <property type="project" value="UniProtKB-EC"/>
</dbReference>
<dbReference type="InterPro" id="IPR001594">
    <property type="entry name" value="Palmitoyltrfase_DHHC"/>
</dbReference>
<evidence type="ECO:0000256" key="2">
    <source>
        <dbReference type="ARBA" id="ARBA00022679"/>
    </source>
</evidence>
<keyword evidence="13" id="KW-1185">Reference proteome</keyword>
<feature type="transmembrane region" description="Helical" evidence="10">
    <location>
        <begin position="187"/>
        <end position="213"/>
    </location>
</feature>
<evidence type="ECO:0000259" key="11">
    <source>
        <dbReference type="Pfam" id="PF01529"/>
    </source>
</evidence>
<keyword evidence="2 10" id="KW-0808">Transferase</keyword>
<evidence type="ECO:0000256" key="3">
    <source>
        <dbReference type="ARBA" id="ARBA00022692"/>
    </source>
</evidence>
<evidence type="ECO:0000256" key="9">
    <source>
        <dbReference type="ARBA" id="ARBA00048048"/>
    </source>
</evidence>
<evidence type="ECO:0000313" key="13">
    <source>
        <dbReference type="Proteomes" id="UP000250043"/>
    </source>
</evidence>
<feature type="domain" description="Palmitoyltransferase DHHC" evidence="11">
    <location>
        <begin position="138"/>
        <end position="262"/>
    </location>
</feature>
<proteinExistence type="inferred from homology"/>
<evidence type="ECO:0000256" key="8">
    <source>
        <dbReference type="ARBA" id="ARBA00023315"/>
    </source>
</evidence>
<evidence type="ECO:0000256" key="6">
    <source>
        <dbReference type="ARBA" id="ARBA00023139"/>
    </source>
</evidence>
<feature type="transmembrane region" description="Helical" evidence="10">
    <location>
        <begin position="225"/>
        <end position="247"/>
    </location>
</feature>
<keyword evidence="6" id="KW-0564">Palmitate</keyword>
<accession>A0A8E2DP19</accession>
<comment type="subcellular location">
    <subcellularLocation>
        <location evidence="1">Membrane</location>
        <topology evidence="1">Multi-pass membrane protein</topology>
    </subcellularLocation>
</comment>
<organism evidence="12 13">
    <name type="scientific">Obba rivulosa</name>
    <dbReference type="NCBI Taxonomy" id="1052685"/>
    <lineage>
        <taxon>Eukaryota</taxon>
        <taxon>Fungi</taxon>
        <taxon>Dikarya</taxon>
        <taxon>Basidiomycota</taxon>
        <taxon>Agaricomycotina</taxon>
        <taxon>Agaricomycetes</taxon>
        <taxon>Polyporales</taxon>
        <taxon>Gelatoporiaceae</taxon>
        <taxon>Obba</taxon>
    </lineage>
</organism>
<sequence length="373" mass="42533">MTPSNKPLISLGLTEPVRRLVGDVDDEDDGYDLPRKRWYHYIPLYWAVFLMLLPHPSLLLLLVSYTWRIQHSPVRFLIHLVATYTLTFMAFSSLIVILARDPGPVTPPAREEAATEEMSFTEALLAGDEDEEMEREKSAGRWCRKCCAPRPERAHHCSACGRCVLKFDHHCAWLGYKCIGHRTHTAFVHFLLCITLLSIYIVFLASSTVYYAFTNPYAIDETTPLHALFLTFFGAVIALVIGSFLIYHTYLILTNQTTFEHLSPFLLLRYLPPLPSSDGDSSHAPPHILSYELLSHQQRRLLRDAHGEIRLYDVGWRRNIAQVFGWDRPSGWLARLLYGGGGKGDGRTWSRNPRADQLLARLAVGLADLEKER</sequence>
<evidence type="ECO:0000256" key="10">
    <source>
        <dbReference type="RuleBase" id="RU079119"/>
    </source>
</evidence>
<feature type="transmembrane region" description="Helical" evidence="10">
    <location>
        <begin position="44"/>
        <end position="65"/>
    </location>
</feature>
<dbReference type="EC" id="2.3.1.225" evidence="10"/>
<protein>
    <recommendedName>
        <fullName evidence="10">Palmitoyltransferase</fullName>
        <ecNumber evidence="10">2.3.1.225</ecNumber>
    </recommendedName>
</protein>
<dbReference type="GO" id="GO:0016020">
    <property type="term" value="C:membrane"/>
    <property type="evidence" value="ECO:0007669"/>
    <property type="project" value="UniProtKB-SubCell"/>
</dbReference>
<comment type="catalytic activity">
    <reaction evidence="9 10">
        <text>L-cysteinyl-[protein] + hexadecanoyl-CoA = S-hexadecanoyl-L-cysteinyl-[protein] + CoA</text>
        <dbReference type="Rhea" id="RHEA:36683"/>
        <dbReference type="Rhea" id="RHEA-COMP:10131"/>
        <dbReference type="Rhea" id="RHEA-COMP:11032"/>
        <dbReference type="ChEBI" id="CHEBI:29950"/>
        <dbReference type="ChEBI" id="CHEBI:57287"/>
        <dbReference type="ChEBI" id="CHEBI:57379"/>
        <dbReference type="ChEBI" id="CHEBI:74151"/>
        <dbReference type="EC" id="2.3.1.225"/>
    </reaction>
</comment>
<dbReference type="AlphaFoldDB" id="A0A8E2DP19"/>
<dbReference type="Pfam" id="PF01529">
    <property type="entry name" value="DHHC"/>
    <property type="match status" value="1"/>
</dbReference>
<keyword evidence="3 10" id="KW-0812">Transmembrane</keyword>
<evidence type="ECO:0000256" key="4">
    <source>
        <dbReference type="ARBA" id="ARBA00022989"/>
    </source>
</evidence>
<dbReference type="InterPro" id="IPR039859">
    <property type="entry name" value="PFA4/ZDH16/20/ERF2-like"/>
</dbReference>
<dbReference type="EMBL" id="KV722366">
    <property type="protein sequence ID" value="OCH92608.1"/>
    <property type="molecule type" value="Genomic_DNA"/>
</dbReference>
<keyword evidence="4 10" id="KW-1133">Transmembrane helix</keyword>
<feature type="transmembrane region" description="Helical" evidence="10">
    <location>
        <begin position="77"/>
        <end position="99"/>
    </location>
</feature>
<name>A0A8E2DP19_9APHY</name>
<comment type="similarity">
    <text evidence="10">Belongs to the DHHC palmitoyltransferase family.</text>
</comment>
<keyword evidence="7" id="KW-0449">Lipoprotein</keyword>
<evidence type="ECO:0000313" key="12">
    <source>
        <dbReference type="EMBL" id="OCH92608.1"/>
    </source>
</evidence>
<keyword evidence="8 10" id="KW-0012">Acyltransferase</keyword>
<keyword evidence="5 10" id="KW-0472">Membrane</keyword>
<dbReference type="PANTHER" id="PTHR12246">
    <property type="entry name" value="PALMITOYLTRANSFERASE ZDHHC16"/>
    <property type="match status" value="1"/>
</dbReference>
<comment type="domain">
    <text evidence="10">The DHHC domain is required for palmitoyltransferase activity.</text>
</comment>
<evidence type="ECO:0000256" key="1">
    <source>
        <dbReference type="ARBA" id="ARBA00004141"/>
    </source>
</evidence>
<gene>
    <name evidence="12" type="ORF">OBBRIDRAFT_791054</name>
</gene>
<dbReference type="OrthoDB" id="9909019at2759"/>
<reference evidence="12 13" key="1">
    <citation type="submission" date="2016-07" db="EMBL/GenBank/DDBJ databases">
        <title>Draft genome of the white-rot fungus Obba rivulosa 3A-2.</title>
        <authorList>
            <consortium name="DOE Joint Genome Institute"/>
            <person name="Miettinen O."/>
            <person name="Riley R."/>
            <person name="Acob R."/>
            <person name="Barry K."/>
            <person name="Cullen D."/>
            <person name="De Vries R."/>
            <person name="Hainaut M."/>
            <person name="Hatakka A."/>
            <person name="Henrissat B."/>
            <person name="Hilden K."/>
            <person name="Kuo R."/>
            <person name="Labutti K."/>
            <person name="Lipzen A."/>
            <person name="Makela M.R."/>
            <person name="Sandor L."/>
            <person name="Spatafora J.W."/>
            <person name="Grigoriev I.V."/>
            <person name="Hibbett D.S."/>
        </authorList>
    </citation>
    <scope>NUCLEOTIDE SEQUENCE [LARGE SCALE GENOMIC DNA]</scope>
    <source>
        <strain evidence="12 13">3A-2</strain>
    </source>
</reference>
<dbReference type="PROSITE" id="PS50216">
    <property type="entry name" value="DHHC"/>
    <property type="match status" value="1"/>
</dbReference>
<evidence type="ECO:0000256" key="5">
    <source>
        <dbReference type="ARBA" id="ARBA00023136"/>
    </source>
</evidence>